<accession>E0TD42</accession>
<feature type="chain" id="PRO_5003140538" evidence="3">
    <location>
        <begin position="17"/>
        <end position="405"/>
    </location>
</feature>
<dbReference type="SUPFAM" id="SSF56954">
    <property type="entry name" value="Outer membrane efflux proteins (OEP)"/>
    <property type="match status" value="1"/>
</dbReference>
<dbReference type="Gene3D" id="2.20.200.10">
    <property type="entry name" value="Outer membrane efflux proteins (OEP)"/>
    <property type="match status" value="1"/>
</dbReference>
<proteinExistence type="inferred from homology"/>
<sequence length="405" mass="44260">MKKLGAIIFLFLPACASVGPDLSTAPAESWQGEFYYGDDSAYTSDAPAKIAPWWQAAFDDDRLNRLVVLADNNNRDIGAALYRVEEAEARLSRARRALLPQGSGSESYSRTNEFMQGQGGQRQETDVYTLSADLQWELDVFGRIRRQRDIARAGAAERLALYEDVMRVVHAGTAQAYFNWLEADRRRAVAQQNLGLQEEALRLTQELVNLGASPRFDYDRQLTQARLTEAALVQLTAARADALSALALLCGVTVPELVGLFPEFSGDSGTIDVPDMTPTLGIPNPAVVIRQRPDIASAEAQYAQALYQIGVAQAELFPQLTFSGSVSQTAFEPEALYDQESFGFSYGPRLNWNVFSFPQLLAEVDATGKAAGAAKMAYENTVLNALTETDSALAQLLPPSNGRLC</sequence>
<reference evidence="5" key="1">
    <citation type="submission" date="2010-08" db="EMBL/GenBank/DDBJ databases">
        <title>Genome sequence of Parvularcula bermudensis HTCC2503.</title>
        <authorList>
            <person name="Kang D.-M."/>
            <person name="Oh H.-M."/>
            <person name="Cho J.-C."/>
        </authorList>
    </citation>
    <scope>NUCLEOTIDE SEQUENCE [LARGE SCALE GENOMIC DNA]</scope>
    <source>
        <strain evidence="5">ATCC BAA-594 / HTCC2503 / KCTC 12087</strain>
    </source>
</reference>
<protein>
    <submittedName>
        <fullName evidence="4">Outer membrane efflux family protein</fullName>
    </submittedName>
</protein>
<dbReference type="InterPro" id="IPR010131">
    <property type="entry name" value="MdtP/NodT-like"/>
</dbReference>
<dbReference type="STRING" id="314260.PB2503_03122"/>
<dbReference type="PANTHER" id="PTHR30203">
    <property type="entry name" value="OUTER MEMBRANE CATION EFFLUX PROTEIN"/>
    <property type="match status" value="1"/>
</dbReference>
<keyword evidence="5" id="KW-1185">Reference proteome</keyword>
<dbReference type="RefSeq" id="WP_013299675.1">
    <property type="nucleotide sequence ID" value="NC_014414.1"/>
</dbReference>
<dbReference type="Proteomes" id="UP000001302">
    <property type="component" value="Chromosome"/>
</dbReference>
<organism evidence="4 5">
    <name type="scientific">Parvularcula bermudensis (strain ATCC BAA-594 / HTCC2503 / KCTC 12087)</name>
    <dbReference type="NCBI Taxonomy" id="314260"/>
    <lineage>
        <taxon>Bacteria</taxon>
        <taxon>Pseudomonadati</taxon>
        <taxon>Pseudomonadota</taxon>
        <taxon>Alphaproteobacteria</taxon>
        <taxon>Parvularculales</taxon>
        <taxon>Parvularculaceae</taxon>
        <taxon>Parvularcula</taxon>
    </lineage>
</organism>
<reference evidence="4 5" key="2">
    <citation type="journal article" date="2011" name="J. Bacteriol.">
        <title>Complete genome sequence of strain HTCC2503T of Parvularcula bermudensis, the type species of the order "Parvularculales" in the class Alphaproteobacteria.</title>
        <authorList>
            <person name="Oh H.M."/>
            <person name="Kang I."/>
            <person name="Vergin K.L."/>
            <person name="Kang D."/>
            <person name="Rhee K.H."/>
            <person name="Giovannoni S.J."/>
            <person name="Cho J.C."/>
        </authorList>
    </citation>
    <scope>NUCLEOTIDE SEQUENCE [LARGE SCALE GENOMIC DNA]</scope>
    <source>
        <strain evidence="5">ATCC BAA-594 / HTCC2503 / KCTC 12087</strain>
    </source>
</reference>
<evidence type="ECO:0000313" key="4">
    <source>
        <dbReference type="EMBL" id="ADM08701.1"/>
    </source>
</evidence>
<evidence type="ECO:0000256" key="2">
    <source>
        <dbReference type="SAM" id="MobiDB-lite"/>
    </source>
</evidence>
<evidence type="ECO:0000256" key="3">
    <source>
        <dbReference type="SAM" id="SignalP"/>
    </source>
</evidence>
<comment type="similarity">
    <text evidence="1">Belongs to the outer membrane factor (OMF) (TC 1.B.17) family.</text>
</comment>
<dbReference type="OrthoDB" id="7181739at2"/>
<dbReference type="eggNOG" id="COG1538">
    <property type="taxonomic scope" value="Bacteria"/>
</dbReference>
<name>E0TD42_PARBH</name>
<feature type="signal peptide" evidence="3">
    <location>
        <begin position="1"/>
        <end position="16"/>
    </location>
</feature>
<dbReference type="InterPro" id="IPR003423">
    <property type="entry name" value="OMP_efflux"/>
</dbReference>
<feature type="compositionally biased region" description="Polar residues" evidence="2">
    <location>
        <begin position="102"/>
        <end position="115"/>
    </location>
</feature>
<dbReference type="KEGG" id="pbr:PB2503_03122"/>
<dbReference type="Gene3D" id="1.20.1600.10">
    <property type="entry name" value="Outer membrane efflux proteins (OEP)"/>
    <property type="match status" value="1"/>
</dbReference>
<dbReference type="PANTHER" id="PTHR30203:SF25">
    <property type="entry name" value="OUTER MEMBRANE PROTEIN-RELATED"/>
    <property type="match status" value="1"/>
</dbReference>
<dbReference type="HOGENOM" id="CLU_012817_13_0_5"/>
<feature type="region of interest" description="Disordered" evidence="2">
    <location>
        <begin position="102"/>
        <end position="122"/>
    </location>
</feature>
<gene>
    <name evidence="4" type="ordered locus">PB2503_03122</name>
</gene>
<dbReference type="GO" id="GO:0015562">
    <property type="term" value="F:efflux transmembrane transporter activity"/>
    <property type="evidence" value="ECO:0007669"/>
    <property type="project" value="InterPro"/>
</dbReference>
<keyword evidence="3" id="KW-0732">Signal</keyword>
<dbReference type="EMBL" id="CP002156">
    <property type="protein sequence ID" value="ADM08701.1"/>
    <property type="molecule type" value="Genomic_DNA"/>
</dbReference>
<dbReference type="Pfam" id="PF02321">
    <property type="entry name" value="OEP"/>
    <property type="match status" value="2"/>
</dbReference>
<dbReference type="AlphaFoldDB" id="E0TD42"/>
<evidence type="ECO:0000256" key="1">
    <source>
        <dbReference type="ARBA" id="ARBA00007613"/>
    </source>
</evidence>
<evidence type="ECO:0000313" key="5">
    <source>
        <dbReference type="Proteomes" id="UP000001302"/>
    </source>
</evidence>